<comment type="similarity">
    <text evidence="2">Belongs to the glycosyltransferase 2 family.</text>
</comment>
<reference evidence="14 15" key="1">
    <citation type="journal article" date="2011" name="Proc. Natl. Acad. Sci. U.S.A.">
        <title>Genetic diversity and population structure of the endangered marsupial Sarcophilus harrisii (Tasmanian devil).</title>
        <authorList>
            <person name="Miller W."/>
            <person name="Hayes V.M."/>
            <person name="Ratan A."/>
            <person name="Petersen D.C."/>
            <person name="Wittekindt N.E."/>
            <person name="Miller J."/>
            <person name="Walenz B."/>
            <person name="Knight J."/>
            <person name="Qi J."/>
            <person name="Zhao F."/>
            <person name="Wang Q."/>
            <person name="Bedoya-Reina O.C."/>
            <person name="Katiyar N."/>
            <person name="Tomsho L.P."/>
            <person name="Kasson L.M."/>
            <person name="Hardie R.A."/>
            <person name="Woodbridge P."/>
            <person name="Tindall E.A."/>
            <person name="Bertelsen M.F."/>
            <person name="Dixon D."/>
            <person name="Pyecroft S."/>
            <person name="Helgen K.M."/>
            <person name="Lesk A.M."/>
            <person name="Pringle T.H."/>
            <person name="Patterson N."/>
            <person name="Zhang Y."/>
            <person name="Kreiss A."/>
            <person name="Woods G.M."/>
            <person name="Jones M.E."/>
            <person name="Schuster S.C."/>
        </authorList>
    </citation>
    <scope>NUCLEOTIDE SEQUENCE [LARGE SCALE GENOMIC DNA]</scope>
</reference>
<dbReference type="eggNOG" id="ENOG502QTK7">
    <property type="taxonomic scope" value="Eukaryota"/>
</dbReference>
<dbReference type="KEGG" id="shr:100921873"/>
<evidence type="ECO:0000313" key="15">
    <source>
        <dbReference type="Proteomes" id="UP000007648"/>
    </source>
</evidence>
<dbReference type="OrthoDB" id="2139606at2759"/>
<name>G3WQ79_SARHA</name>
<evidence type="ECO:0000256" key="5">
    <source>
        <dbReference type="ARBA" id="ARBA00022679"/>
    </source>
</evidence>
<gene>
    <name evidence="14" type="primary">B4GALNT2</name>
</gene>
<reference evidence="14" key="3">
    <citation type="submission" date="2025-09" db="UniProtKB">
        <authorList>
            <consortium name="Ensembl"/>
        </authorList>
    </citation>
    <scope>IDENTIFICATION</scope>
</reference>
<evidence type="ECO:0000259" key="13">
    <source>
        <dbReference type="Pfam" id="PF00535"/>
    </source>
</evidence>
<dbReference type="GeneID" id="100921873"/>
<keyword evidence="8 12" id="KW-1133">Transmembrane helix</keyword>
<evidence type="ECO:0000256" key="10">
    <source>
        <dbReference type="ARBA" id="ARBA00023136"/>
    </source>
</evidence>
<dbReference type="GO" id="GO:1901137">
    <property type="term" value="P:carbohydrate derivative biosynthetic process"/>
    <property type="evidence" value="ECO:0007669"/>
    <property type="project" value="UniProtKB-ARBA"/>
</dbReference>
<dbReference type="Pfam" id="PF00535">
    <property type="entry name" value="Glycos_transf_2"/>
    <property type="match status" value="1"/>
</dbReference>
<comment type="subcellular location">
    <subcellularLocation>
        <location evidence="1">Golgi apparatus membrane</location>
        <topology evidence="1">Single-pass type II membrane protein</topology>
    </subcellularLocation>
</comment>
<dbReference type="HOGENOM" id="CLU_036051_1_0_1"/>
<dbReference type="GO" id="GO:0019276">
    <property type="term" value="P:UDP-N-acetylgalactosamine metabolic process"/>
    <property type="evidence" value="ECO:0007669"/>
    <property type="project" value="TreeGrafter"/>
</dbReference>
<dbReference type="InterPro" id="IPR001173">
    <property type="entry name" value="Glyco_trans_2-like"/>
</dbReference>
<keyword evidence="15" id="KW-1185">Reference proteome</keyword>
<dbReference type="PANTHER" id="PTHR15046:SF2">
    <property type="entry name" value="BETA-1,4 N-ACETYLGALACTOSAMINYLTRANSFERASE 2"/>
    <property type="match status" value="1"/>
</dbReference>
<keyword evidence="9" id="KW-0333">Golgi apparatus</keyword>
<evidence type="ECO:0000256" key="4">
    <source>
        <dbReference type="ARBA" id="ARBA00022676"/>
    </source>
</evidence>
<accession>G3WQ79</accession>
<evidence type="ECO:0000313" key="14">
    <source>
        <dbReference type="Ensembl" id="ENSSHAP00000017584.2"/>
    </source>
</evidence>
<evidence type="ECO:0000256" key="9">
    <source>
        <dbReference type="ARBA" id="ARBA00023034"/>
    </source>
</evidence>
<dbReference type="FunCoup" id="G3WQ79">
    <property type="interactions" value="50"/>
</dbReference>
<dbReference type="InterPro" id="IPR029044">
    <property type="entry name" value="Nucleotide-diphossugar_trans"/>
</dbReference>
<evidence type="ECO:0000256" key="3">
    <source>
        <dbReference type="ARBA" id="ARBA00011748"/>
    </source>
</evidence>
<dbReference type="PANTHER" id="PTHR15046">
    <property type="entry name" value="GLYCO_TRANS_2-LIKE DOMAIN-CONTAINING PROTEIN"/>
    <property type="match status" value="1"/>
</dbReference>
<comment type="subunit">
    <text evidence="3">Homodimer; disulfide-linked.</text>
</comment>
<evidence type="ECO:0000256" key="8">
    <source>
        <dbReference type="ARBA" id="ARBA00022989"/>
    </source>
</evidence>
<keyword evidence="10 12" id="KW-0472">Membrane</keyword>
<evidence type="ECO:0000256" key="12">
    <source>
        <dbReference type="SAM" id="Phobius"/>
    </source>
</evidence>
<protein>
    <submittedName>
        <fullName evidence="14">Beta-1,4-N-acetyl-galactosaminyltransferase 2 (SID blood group)</fullName>
    </submittedName>
</protein>
<evidence type="ECO:0000256" key="2">
    <source>
        <dbReference type="ARBA" id="ARBA00006739"/>
    </source>
</evidence>
<dbReference type="AlphaFoldDB" id="G3WQ79"/>
<organism evidence="14 15">
    <name type="scientific">Sarcophilus harrisii</name>
    <name type="common">Tasmanian devil</name>
    <name type="synonym">Sarcophilus laniarius</name>
    <dbReference type="NCBI Taxonomy" id="9305"/>
    <lineage>
        <taxon>Eukaryota</taxon>
        <taxon>Metazoa</taxon>
        <taxon>Chordata</taxon>
        <taxon>Craniata</taxon>
        <taxon>Vertebrata</taxon>
        <taxon>Euteleostomi</taxon>
        <taxon>Mammalia</taxon>
        <taxon>Metatheria</taxon>
        <taxon>Dasyuromorphia</taxon>
        <taxon>Dasyuridae</taxon>
        <taxon>Sarcophilus</taxon>
    </lineage>
</organism>
<evidence type="ECO:0000256" key="11">
    <source>
        <dbReference type="ARBA" id="ARBA00023157"/>
    </source>
</evidence>
<evidence type="ECO:0000256" key="6">
    <source>
        <dbReference type="ARBA" id="ARBA00022692"/>
    </source>
</evidence>
<dbReference type="InterPro" id="IPR011143">
    <property type="entry name" value="GM2_synthase"/>
</dbReference>
<keyword evidence="11" id="KW-1015">Disulfide bond</keyword>
<keyword evidence="7" id="KW-0735">Signal-anchor</keyword>
<dbReference type="Proteomes" id="UP000007648">
    <property type="component" value="Unassembled WGS sequence"/>
</dbReference>
<dbReference type="STRING" id="9305.ENSSHAP00000017584"/>
<dbReference type="PIRSF" id="PIRSF000474">
    <property type="entry name" value="GM2_GD2_synthase"/>
    <property type="match status" value="1"/>
</dbReference>
<evidence type="ECO:0000256" key="7">
    <source>
        <dbReference type="ARBA" id="ARBA00022968"/>
    </source>
</evidence>
<feature type="domain" description="Glycosyltransferase 2-like" evidence="13">
    <location>
        <begin position="264"/>
        <end position="370"/>
    </location>
</feature>
<dbReference type="SUPFAM" id="SSF53448">
    <property type="entry name" value="Nucleotide-diphospho-sugar transferases"/>
    <property type="match status" value="1"/>
</dbReference>
<dbReference type="GO" id="GO:0008376">
    <property type="term" value="F:acetylgalactosaminyltransferase activity"/>
    <property type="evidence" value="ECO:0007669"/>
    <property type="project" value="TreeGrafter"/>
</dbReference>
<dbReference type="Ensembl" id="ENSSHAT00000017729.2">
    <property type="protein sequence ID" value="ENSSHAP00000017584.2"/>
    <property type="gene ID" value="ENSSHAG00000014937.2"/>
</dbReference>
<proteinExistence type="inferred from homology"/>
<sequence length="507" mass="58172">MLFLSFNSWRCQKQWIHLKWLLVFSFLLVSGLVLHFFRNQQEYLPKSNFPAPLVLKLLPQEEIRKLFNYDGLWLFPQRQCQCEKQSGNYIFQDSYNKSELEAVKVRRKAEFEHFQRREGLPHPPPLLVQPNIPFGYPIYGVEVMPFHTILIPGLQFNGIKVPLYKVTLKALLGTLNTLSDTPDNEVLGRGEKHLTILTTSQNRLNFILQHLTYTSTVYQSGAVDIVSIEFGGSVAKFPVNINQPIIPKLFDPGPERKLKNLVTIATKTFLRPHKLQILLKSIREFYPDVTVIVADDSEKPEKINDNYVEHYIMPFGKGWFAGRNLAVSQVSTKYVLWVDDDFLFTKTTKIEALVDVLEKTEMDVVGGSVSGNVFQFKLLMEQGEDGNCMHKRAGYFQTLDGFPSCVVTSGVVNFFLAHTESLQKVGFDPRLQRVAHTEFFIDGLGSLRVASCSNVIVSHQFHVQASDPNQVALEKTYKQFRTNTQDQIKFKLSLHYFKNHLHCYTQA</sequence>
<dbReference type="GO" id="GO:0006047">
    <property type="term" value="P:UDP-N-acetylglucosamine metabolic process"/>
    <property type="evidence" value="ECO:0007669"/>
    <property type="project" value="TreeGrafter"/>
</dbReference>
<feature type="transmembrane region" description="Helical" evidence="12">
    <location>
        <begin position="20"/>
        <end position="37"/>
    </location>
</feature>
<dbReference type="InParanoid" id="G3WQ79"/>
<dbReference type="RefSeq" id="XP_031821951.1">
    <property type="nucleotide sequence ID" value="XM_031966091.1"/>
</dbReference>
<dbReference type="Gene3D" id="3.90.550.10">
    <property type="entry name" value="Spore Coat Polysaccharide Biosynthesis Protein SpsA, Chain A"/>
    <property type="match status" value="1"/>
</dbReference>
<dbReference type="CDD" id="cd00761">
    <property type="entry name" value="Glyco_tranf_GTA_type"/>
    <property type="match status" value="1"/>
</dbReference>
<reference evidence="14" key="2">
    <citation type="submission" date="2025-08" db="UniProtKB">
        <authorList>
            <consortium name="Ensembl"/>
        </authorList>
    </citation>
    <scope>IDENTIFICATION</scope>
</reference>
<keyword evidence="5" id="KW-0808">Transferase</keyword>
<keyword evidence="4" id="KW-0328">Glycosyltransferase</keyword>
<dbReference type="GeneTree" id="ENSGT00390000006679"/>
<dbReference type="GO" id="GO:0000139">
    <property type="term" value="C:Golgi membrane"/>
    <property type="evidence" value="ECO:0007669"/>
    <property type="project" value="UniProtKB-SubCell"/>
</dbReference>
<evidence type="ECO:0000256" key="1">
    <source>
        <dbReference type="ARBA" id="ARBA00004323"/>
    </source>
</evidence>
<dbReference type="CTD" id="124872"/>
<dbReference type="FunFam" id="3.90.550.10:FF:000076">
    <property type="entry name" value="Beta-1,4 N-acetylgalactosaminyltransferase"/>
    <property type="match status" value="1"/>
</dbReference>
<keyword evidence="6 12" id="KW-0812">Transmembrane</keyword>